<dbReference type="InterPro" id="IPR008964">
    <property type="entry name" value="Invasin/intimin_cell_adhesion"/>
</dbReference>
<gene>
    <name evidence="3" type="ORF">DLM86_14715</name>
</gene>
<evidence type="ECO:0000313" key="3">
    <source>
        <dbReference type="EMBL" id="PYI53807.1"/>
    </source>
</evidence>
<dbReference type="EMBL" id="QJVJ01000006">
    <property type="protein sequence ID" value="PYI53807.1"/>
    <property type="molecule type" value="Genomic_DNA"/>
</dbReference>
<dbReference type="Proteomes" id="UP000247476">
    <property type="component" value="Unassembled WGS sequence"/>
</dbReference>
<accession>A0A2V5KR21</accession>
<organism evidence="3 4">
    <name type="scientific">Paenibacillus flagellatus</name>
    <dbReference type="NCBI Taxonomy" id="2211139"/>
    <lineage>
        <taxon>Bacteria</taxon>
        <taxon>Bacillati</taxon>
        <taxon>Bacillota</taxon>
        <taxon>Bacilli</taxon>
        <taxon>Bacillales</taxon>
        <taxon>Paenibacillaceae</taxon>
        <taxon>Paenibacillus</taxon>
    </lineage>
</organism>
<dbReference type="Gene3D" id="2.60.40.1080">
    <property type="match status" value="3"/>
</dbReference>
<evidence type="ECO:0000259" key="2">
    <source>
        <dbReference type="SMART" id="SM00635"/>
    </source>
</evidence>
<feature type="domain" description="BIG2" evidence="2">
    <location>
        <begin position="371"/>
        <end position="456"/>
    </location>
</feature>
<reference evidence="3 4" key="1">
    <citation type="submission" date="2018-05" db="EMBL/GenBank/DDBJ databases">
        <title>Paenibacillus flagellatus sp. nov., isolated from selenium mineral soil.</title>
        <authorList>
            <person name="Dai X."/>
        </authorList>
    </citation>
    <scope>NUCLEOTIDE SEQUENCE [LARGE SCALE GENOMIC DNA]</scope>
    <source>
        <strain evidence="3 4">DXL2</strain>
    </source>
</reference>
<dbReference type="InterPro" id="IPR054470">
    <property type="entry name" value="FIMAH_dom"/>
</dbReference>
<dbReference type="SUPFAM" id="SSF49373">
    <property type="entry name" value="Invasin/intimin cell-adhesion fragments"/>
    <property type="match status" value="2"/>
</dbReference>
<evidence type="ECO:0000256" key="1">
    <source>
        <dbReference type="ARBA" id="ARBA00004196"/>
    </source>
</evidence>
<comment type="subcellular location">
    <subcellularLocation>
        <location evidence="1">Cell envelope</location>
    </subcellularLocation>
</comment>
<protein>
    <recommendedName>
        <fullName evidence="2">BIG2 domain-containing protein</fullName>
    </recommendedName>
</protein>
<comment type="caution">
    <text evidence="3">The sequence shown here is derived from an EMBL/GenBank/DDBJ whole genome shotgun (WGS) entry which is preliminary data.</text>
</comment>
<dbReference type="InterPro" id="IPR003343">
    <property type="entry name" value="Big_2"/>
</dbReference>
<dbReference type="SUPFAM" id="SSF48230">
    <property type="entry name" value="Chondroitin AC/alginate lyase"/>
    <property type="match status" value="1"/>
</dbReference>
<dbReference type="GO" id="GO:0030313">
    <property type="term" value="C:cell envelope"/>
    <property type="evidence" value="ECO:0007669"/>
    <property type="project" value="UniProtKB-SubCell"/>
</dbReference>
<evidence type="ECO:0000313" key="4">
    <source>
        <dbReference type="Proteomes" id="UP000247476"/>
    </source>
</evidence>
<dbReference type="RefSeq" id="WP_110840795.1">
    <property type="nucleotide sequence ID" value="NZ_QJVJ01000006.1"/>
</dbReference>
<name>A0A2V5KR21_9BACL</name>
<sequence>MRSFHSRTSRFAGRAMRRAIGLLLVPLLVAGLLPLGALADGAPAPAVRYSFLDAFSGSGGLFALGDLTAAPATTRNKAYGAAISATAIGQARSFQFTVPASGHYLISFQGYLYFKSGIGELSVDGAPIGRYDFYDPGSRFGPDTPMKTVWLEAGGHVLTLTVVGRNPAATTGSNYSMYASALTLVPMPGPAELRLTSEPSKTLLLPGETATMRTTVSMSDGTAVTNPRFGYASGDESVVTVDVYGTIRAIGRGTASITTSLASDQGNASVSSTVTVSDGRLAEVAVALDPPELFVGGASRIALSGKLTDGTPADLSQANAVFSVDDPSIASVSPQGVLTGLKTGATVVRASVTFNGSTAEGQASVVVTPKTLASVEVRPEKATITVDEYAKTVVTGKFDDGTEADLTGATFAFATDSAGIAGIDPLTGTIEGKAAGQAVVSATVTLGGTTRTGSATVTVQPLVSDKTRSTIYTPAKVANARDNAARYDWAKSIRDAAAASADPFVALGYEFLWNIVPPQTLPRSYGVNQVMGSPVTGREIDKYGNYPYLADPVGEPWKIVDPSSGYKFPTNDFGAYYRSGLDEQGVFRPERADRSLLVNTLYPEKGPTWGVDDGYGWVDDKGNRYTFISYYVHWHLWYSSGIIQRAVRSLRDAYVFTGDIRYARAGIVLLDRIADVYPSLDASAYDPTIYLQSAQGTGTGKAVGSIWETSLVKDFLSAYDAFYPAMDDPEAIAFLSAKGREHKLSWKHSGTGLRRNAEQGIVRQVFPGVKASQIRGNVGMHQSALAMAAVVLDTFPDTKEWLDFNNQAGGLVANPWRVTGGNLLASLVNDVDRDGHGNESAPGYNRLWLNNFLQVADVLYGYDKYPQADLYDNVKLRKMFHAMYPLLLSEKYMPPTGDSEMTGNPGLSGLDSAQMIKAFEAYGDPIFAQLAHFLNNNSADGIHGDIFSADPERVAGDIEAVIEEHGPLDLGSSNLTGYGFTALRDGDNDKRKYGTNYGFPQLAVTSASTAYNTYASTATVQLEATTPGHSIGFRFEAPRTDTYHVRLKPFRAASYGIYRVSIDGQFVKEIDFFGTLKDPELLQVMTLSAGEHTISFENSGRNASANNYKMGVTELQLLTAEEAAKADAARNTLRDAYMYYGRSSGHGHRDTLNIGLHAYGLDLAPDLGYPEFADNVDMHRAQWVNNTVSHNTVVVDKRKQQTQWVGLPHHYDETEQVKLVDVEAPKPYPQTERYRRTMATIRVDAEHSYTVDFFRVKGGSDHHYSFHGPEGTVSTEGLALTAQPTGTYAGPNVAFGQRADDVEGAGYMGSGFHWLKDVERDGSPTGAFSVDWKANDTWNVFGRGAGAETDVHLRLTMLGPVDDVALANGVPPRNKPGNPQQLRYMLAHRTGANLDSLFTSVLEPYKGERYVRSIAEAEVKRDGVPVDTSTDNGVRAIKVELANGRTDYIVQASDASATYTIDGKLEFRGFFGVYSEKDGRTMHVYLNDGTTFGRIGETPLRSAGALQGAVVDFTRELAVGNEIVAELDLQGVDPSALAGRTAYVANDKERNAVYAIRSVTPLGGGRYRLDIGDATLVRRFVDSNDFSKGYVYDIAPGAALRIPLSAEASVPVTEAAVAGPQTNGWYTGDVTVTLHVYGDPARVSRTEYSLDGGEAWSPYGEPIVLADSGRHTVHYRSVNDRGETEAAKSVEIPIDRDAPAFVLTANGIPAAEGTVVVEDGEPVRLELTVTDPLSGVAVRSMTVTDAVYGNGTYADSAVVDWSGRPGAHIVRVEAADAAGHTVAADVTVRVTTSLDSIGALTERFIAAGDVRGPLVPQLRNALEQAKHHYGKGSVKQASSHLERYAMHLNNGPMRQHVSESAKAALAADADYLLRLWANP</sequence>
<dbReference type="InterPro" id="IPR012480">
    <property type="entry name" value="Hepar_II_III_C"/>
</dbReference>
<proteinExistence type="predicted"/>
<dbReference type="Gene3D" id="2.60.120.260">
    <property type="entry name" value="Galactose-binding domain-like"/>
    <property type="match status" value="2"/>
</dbReference>
<dbReference type="InterPro" id="IPR008929">
    <property type="entry name" value="Chondroitin_lyas"/>
</dbReference>
<dbReference type="Gene3D" id="2.70.98.70">
    <property type="match status" value="1"/>
</dbReference>
<dbReference type="Pfam" id="PF07940">
    <property type="entry name" value="Hepar_II_III_C"/>
    <property type="match status" value="1"/>
</dbReference>
<dbReference type="GO" id="GO:0016829">
    <property type="term" value="F:lyase activity"/>
    <property type="evidence" value="ECO:0007669"/>
    <property type="project" value="InterPro"/>
</dbReference>
<feature type="domain" description="BIG2" evidence="2">
    <location>
        <begin position="282"/>
        <end position="364"/>
    </location>
</feature>
<feature type="domain" description="BIG2" evidence="2">
    <location>
        <begin position="189"/>
        <end position="271"/>
    </location>
</feature>
<dbReference type="Pfam" id="PF22888">
    <property type="entry name" value="FIMAH"/>
    <property type="match status" value="1"/>
</dbReference>
<dbReference type="Gene3D" id="1.50.10.100">
    <property type="entry name" value="Chondroitin AC/alginate lyase"/>
    <property type="match status" value="1"/>
</dbReference>
<dbReference type="SMART" id="SM00635">
    <property type="entry name" value="BID_2"/>
    <property type="match status" value="3"/>
</dbReference>
<keyword evidence="4" id="KW-1185">Reference proteome</keyword>